<dbReference type="PANTHER" id="PTHR33221:SF15">
    <property type="entry name" value="HTH-TYPE TRANSCRIPTIONAL REGULATOR YWGB-RELATED"/>
    <property type="match status" value="1"/>
</dbReference>
<protein>
    <submittedName>
        <fullName evidence="1">Transcriptional regulator</fullName>
    </submittedName>
</protein>
<dbReference type="Pfam" id="PF02082">
    <property type="entry name" value="Rrf2"/>
    <property type="match status" value="1"/>
</dbReference>
<evidence type="ECO:0000313" key="1">
    <source>
        <dbReference type="EMBL" id="RCH41594.1"/>
    </source>
</evidence>
<evidence type="ECO:0000313" key="2">
    <source>
        <dbReference type="Proteomes" id="UP000253208"/>
    </source>
</evidence>
<gene>
    <name evidence="1" type="ORF">C4886_17480</name>
</gene>
<proteinExistence type="predicted"/>
<dbReference type="PROSITE" id="PS51197">
    <property type="entry name" value="HTH_RRF2_2"/>
    <property type="match status" value="1"/>
</dbReference>
<dbReference type="InterPro" id="IPR036390">
    <property type="entry name" value="WH_DNA-bd_sf"/>
</dbReference>
<comment type="caution">
    <text evidence="1">The sequence shown here is derived from an EMBL/GenBank/DDBJ whole genome shotgun (WGS) entry which is preliminary data.</text>
</comment>
<dbReference type="SUPFAM" id="SSF46785">
    <property type="entry name" value="Winged helix' DNA-binding domain"/>
    <property type="match status" value="1"/>
</dbReference>
<dbReference type="InterPro" id="IPR036388">
    <property type="entry name" value="WH-like_DNA-bd_sf"/>
</dbReference>
<organism evidence="1 2">
    <name type="scientific">Blautia obeum</name>
    <dbReference type="NCBI Taxonomy" id="40520"/>
    <lineage>
        <taxon>Bacteria</taxon>
        <taxon>Bacillati</taxon>
        <taxon>Bacillota</taxon>
        <taxon>Clostridia</taxon>
        <taxon>Lachnospirales</taxon>
        <taxon>Lachnospiraceae</taxon>
        <taxon>Blautia</taxon>
    </lineage>
</organism>
<reference evidence="1 2" key="1">
    <citation type="submission" date="2018-02" db="EMBL/GenBank/DDBJ databases">
        <title>Complete genome sequencing of Faecalibacterium prausnitzii strains isolated from the human gut.</title>
        <authorList>
            <person name="Fitzgerald B.C."/>
            <person name="Shkoporov A.N."/>
            <person name="Ross P.R."/>
            <person name="Hill C."/>
        </authorList>
    </citation>
    <scope>NUCLEOTIDE SEQUENCE [LARGE SCALE GENOMIC DNA]</scope>
    <source>
        <strain evidence="1 2">APC942/31-1</strain>
    </source>
</reference>
<dbReference type="Proteomes" id="UP000253208">
    <property type="component" value="Unassembled WGS sequence"/>
</dbReference>
<dbReference type="AlphaFoldDB" id="A0A367FV25"/>
<dbReference type="InterPro" id="IPR000944">
    <property type="entry name" value="Tscrpt_reg_Rrf2"/>
</dbReference>
<dbReference type="Gene3D" id="1.10.10.10">
    <property type="entry name" value="Winged helix-like DNA-binding domain superfamily/Winged helix DNA-binding domain"/>
    <property type="match status" value="1"/>
</dbReference>
<dbReference type="RefSeq" id="WP_110102406.1">
    <property type="nucleotide sequence ID" value="NZ_PSQG01000044.1"/>
</dbReference>
<dbReference type="GO" id="GO:0005829">
    <property type="term" value="C:cytosol"/>
    <property type="evidence" value="ECO:0007669"/>
    <property type="project" value="TreeGrafter"/>
</dbReference>
<accession>A0A367FV25</accession>
<dbReference type="EMBL" id="PSQG01000044">
    <property type="protein sequence ID" value="RCH41594.1"/>
    <property type="molecule type" value="Genomic_DNA"/>
</dbReference>
<name>A0A367FV25_9FIRM</name>
<dbReference type="GO" id="GO:0003700">
    <property type="term" value="F:DNA-binding transcription factor activity"/>
    <property type="evidence" value="ECO:0007669"/>
    <property type="project" value="TreeGrafter"/>
</dbReference>
<sequence length="151" mass="16759">MKYSTKLSDTVHVMVLIAINQEKSLSSASIAESVHTNPGFVRQLMLKLKKAGLMTSVAGHARPSLSKPADQITLLDIYKAVEGEKPLLHLDTHTNPDCGVGINIQLSLQEFYNEIQKTAEEKMNMITLQDIIDTYYQRTSILNISPVSHHG</sequence>
<dbReference type="PANTHER" id="PTHR33221">
    <property type="entry name" value="WINGED HELIX-TURN-HELIX TRANSCRIPTIONAL REGULATOR, RRF2 FAMILY"/>
    <property type="match status" value="1"/>
</dbReference>